<dbReference type="Gene3D" id="1.10.3110.10">
    <property type="entry name" value="protoporphyrinogen ix oxidase, domain 3"/>
    <property type="match status" value="1"/>
</dbReference>
<dbReference type="Gene3D" id="3.90.660.20">
    <property type="entry name" value="Protoporphyrinogen oxidase, mitochondrial, domain 2"/>
    <property type="match status" value="1"/>
</dbReference>
<dbReference type="Gene3D" id="3.50.50.60">
    <property type="entry name" value="FAD/NAD(P)-binding domain"/>
    <property type="match status" value="1"/>
</dbReference>
<feature type="domain" description="Amine oxidase" evidence="1">
    <location>
        <begin position="15"/>
        <end position="447"/>
    </location>
</feature>
<dbReference type="PANTHER" id="PTHR42923">
    <property type="entry name" value="PROTOPORPHYRINOGEN OXIDASE"/>
    <property type="match status" value="1"/>
</dbReference>
<dbReference type="InterPro" id="IPR036188">
    <property type="entry name" value="FAD/NAD-bd_sf"/>
</dbReference>
<reference evidence="2 3" key="1">
    <citation type="submission" date="2014-07" db="EMBL/GenBank/DDBJ databases">
        <title>Genome Sequence of Rhodococcus opacus Strain R7, a Biodegrader of Mono- and Polycyclic Aromatic Hydrocarbons.</title>
        <authorList>
            <person name="Di Gennaro P."/>
            <person name="Zampolli J."/>
            <person name="Presti I."/>
            <person name="Cappelletti M."/>
            <person name="D'Ursi P."/>
            <person name="Orro A."/>
            <person name="Mezzelani A."/>
            <person name="Milanesi L."/>
        </authorList>
    </citation>
    <scope>NUCLEOTIDE SEQUENCE [LARGE SCALE GENOMIC DNA]</scope>
    <source>
        <strain evidence="2 3">R7</strain>
    </source>
</reference>
<protein>
    <submittedName>
        <fullName evidence="2">Protoporphyrinogen oxidase</fullName>
    </submittedName>
</protein>
<gene>
    <name evidence="2" type="ORF">EP51_06500</name>
</gene>
<evidence type="ECO:0000259" key="1">
    <source>
        <dbReference type="Pfam" id="PF01593"/>
    </source>
</evidence>
<dbReference type="EMBL" id="CP008947">
    <property type="protein sequence ID" value="AII04253.1"/>
    <property type="molecule type" value="Genomic_DNA"/>
</dbReference>
<dbReference type="InterPro" id="IPR050464">
    <property type="entry name" value="Zeta_carotene_desat/Oxidored"/>
</dbReference>
<proteinExistence type="predicted"/>
<dbReference type="NCBIfam" id="NF008841">
    <property type="entry name" value="PRK11883.1-1"/>
    <property type="match status" value="1"/>
</dbReference>
<dbReference type="PANTHER" id="PTHR42923:SF3">
    <property type="entry name" value="PROTOPORPHYRINOGEN OXIDASE"/>
    <property type="match status" value="1"/>
</dbReference>
<evidence type="ECO:0000313" key="2">
    <source>
        <dbReference type="EMBL" id="AII04253.1"/>
    </source>
</evidence>
<dbReference type="RefSeq" id="WP_128638862.1">
    <property type="nucleotide sequence ID" value="NZ_CP008947.1"/>
</dbReference>
<name>A0A076EGK3_RHOOP</name>
<dbReference type="InterPro" id="IPR002937">
    <property type="entry name" value="Amino_oxidase"/>
</dbReference>
<dbReference type="AlphaFoldDB" id="A0A076EGK3"/>
<dbReference type="Proteomes" id="UP000028488">
    <property type="component" value="Chromosome"/>
</dbReference>
<sequence>MTGSSPNVLVVGGGISGLVAAYRLRQRLGAEARIILADGAERLGGKLRTVDLAGEPVDVGAEAFIARRPELPALLGELGLADQLVYPAGLRPLIWSEDALHPLPAGTLMGIPADGNSLRGLVDDRTLARVAGERTVPLDWTPGADIAVGALVGDRFGAQVVQRSVDPLLGGVYSGLADTIGVRAALPTLAAALDRGATSLSAAVADALPAPTPGPVFGSLRDGYGVLLRALTEAASPEIVHERIRTLGRDGDGWSADPVGRVDGVVLAVPAPQLADLLTGIAPRATAAAADIPLASSAVVALALPIRVDLPQNSGILVATDAALGAKAFTLSSRKWPHLAEREVTLVRASFGRFGDAAVVDAPDDELIAAARRDLATVTGVSAEPVAAHVQRWHGGLPQYGPGHLERVAVIEQEVAGLDGLEVSGALLHGVGVPACVAAATTAAARLAERVAR</sequence>
<dbReference type="SUPFAM" id="SSF51905">
    <property type="entry name" value="FAD/NAD(P)-binding domain"/>
    <property type="match status" value="1"/>
</dbReference>
<dbReference type="SUPFAM" id="SSF54373">
    <property type="entry name" value="FAD-linked reductases, C-terminal domain"/>
    <property type="match status" value="1"/>
</dbReference>
<dbReference type="Pfam" id="PF01593">
    <property type="entry name" value="Amino_oxidase"/>
    <property type="match status" value="1"/>
</dbReference>
<organism evidence="2 3">
    <name type="scientific">Rhodococcus opacus</name>
    <name type="common">Nocardia opaca</name>
    <dbReference type="NCBI Taxonomy" id="37919"/>
    <lineage>
        <taxon>Bacteria</taxon>
        <taxon>Bacillati</taxon>
        <taxon>Actinomycetota</taxon>
        <taxon>Actinomycetes</taxon>
        <taxon>Mycobacteriales</taxon>
        <taxon>Nocardiaceae</taxon>
        <taxon>Rhodococcus</taxon>
    </lineage>
</organism>
<evidence type="ECO:0000313" key="3">
    <source>
        <dbReference type="Proteomes" id="UP000028488"/>
    </source>
</evidence>
<dbReference type="GO" id="GO:0016491">
    <property type="term" value="F:oxidoreductase activity"/>
    <property type="evidence" value="ECO:0007669"/>
    <property type="project" value="InterPro"/>
</dbReference>
<accession>A0A076EGK3</accession>
<dbReference type="eggNOG" id="COG1232">
    <property type="taxonomic scope" value="Bacteria"/>
</dbReference>